<dbReference type="Pfam" id="PF08327">
    <property type="entry name" value="AHSA1"/>
    <property type="match status" value="1"/>
</dbReference>
<dbReference type="PRINTS" id="PR00778">
    <property type="entry name" value="HTHARSR"/>
</dbReference>
<evidence type="ECO:0000313" key="4">
    <source>
        <dbReference type="Proteomes" id="UP000308705"/>
    </source>
</evidence>
<dbReference type="CDD" id="cd00090">
    <property type="entry name" value="HTH_ARSR"/>
    <property type="match status" value="1"/>
</dbReference>
<dbReference type="CDD" id="cd08893">
    <property type="entry name" value="SRPBCC_CalC_Aha1-like_GntR-HTH"/>
    <property type="match status" value="1"/>
</dbReference>
<dbReference type="SUPFAM" id="SSF46785">
    <property type="entry name" value="Winged helix' DNA-binding domain"/>
    <property type="match status" value="1"/>
</dbReference>
<organism evidence="3 4">
    <name type="scientific">Herbidospora galbida</name>
    <dbReference type="NCBI Taxonomy" id="2575442"/>
    <lineage>
        <taxon>Bacteria</taxon>
        <taxon>Bacillati</taxon>
        <taxon>Actinomycetota</taxon>
        <taxon>Actinomycetes</taxon>
        <taxon>Streptosporangiales</taxon>
        <taxon>Streptosporangiaceae</taxon>
        <taxon>Herbidospora</taxon>
    </lineage>
</organism>
<keyword evidence="4" id="KW-1185">Reference proteome</keyword>
<protein>
    <submittedName>
        <fullName evidence="3">Metalloregulator ArsR/SmtB family transcription factor</fullName>
    </submittedName>
</protein>
<reference evidence="3 4" key="1">
    <citation type="submission" date="2019-04" db="EMBL/GenBank/DDBJ databases">
        <title>Herbidospora sp. NEAU-GS14.nov., a novel actinomycete isolated from soil.</title>
        <authorList>
            <person name="Han L."/>
        </authorList>
    </citation>
    <scope>NUCLEOTIDE SEQUENCE [LARGE SCALE GENOMIC DNA]</scope>
    <source>
        <strain evidence="3 4">NEAU-GS14</strain>
    </source>
</reference>
<dbReference type="InterPro" id="IPR001845">
    <property type="entry name" value="HTH_ArsR_DNA-bd_dom"/>
</dbReference>
<gene>
    <name evidence="3" type="ORF">FDA94_33600</name>
</gene>
<dbReference type="AlphaFoldDB" id="A0A4U3LY40"/>
<evidence type="ECO:0000256" key="1">
    <source>
        <dbReference type="ARBA" id="ARBA00006817"/>
    </source>
</evidence>
<dbReference type="NCBIfam" id="NF033788">
    <property type="entry name" value="HTH_metalloreg"/>
    <property type="match status" value="1"/>
</dbReference>
<proteinExistence type="inferred from homology"/>
<dbReference type="Gene3D" id="1.10.10.10">
    <property type="entry name" value="Winged helix-like DNA-binding domain superfamily/Winged helix DNA-binding domain"/>
    <property type="match status" value="1"/>
</dbReference>
<dbReference type="PANTHER" id="PTHR38600">
    <property type="entry name" value="TRANSCRIPTIONAL REGULATORY PROTEIN"/>
    <property type="match status" value="1"/>
</dbReference>
<dbReference type="Pfam" id="PF12840">
    <property type="entry name" value="HTH_20"/>
    <property type="match status" value="1"/>
</dbReference>
<dbReference type="InterPro" id="IPR023393">
    <property type="entry name" value="START-like_dom_sf"/>
</dbReference>
<name>A0A4U3LY40_9ACTN</name>
<feature type="domain" description="HTH arsR-type" evidence="2">
    <location>
        <begin position="7"/>
        <end position="100"/>
    </location>
</feature>
<dbReference type="InterPro" id="IPR011991">
    <property type="entry name" value="ArsR-like_HTH"/>
</dbReference>
<dbReference type="InterPro" id="IPR036390">
    <property type="entry name" value="WH_DNA-bd_sf"/>
</dbReference>
<dbReference type="Proteomes" id="UP000308705">
    <property type="component" value="Unassembled WGS sequence"/>
</dbReference>
<dbReference type="Gene3D" id="3.30.530.20">
    <property type="match status" value="1"/>
</dbReference>
<dbReference type="GO" id="GO:0003700">
    <property type="term" value="F:DNA-binding transcription factor activity"/>
    <property type="evidence" value="ECO:0007669"/>
    <property type="project" value="InterPro"/>
</dbReference>
<dbReference type="EMBL" id="SZQA01000046">
    <property type="protein sequence ID" value="TKK81205.1"/>
    <property type="molecule type" value="Genomic_DNA"/>
</dbReference>
<dbReference type="PANTHER" id="PTHR38600:SF1">
    <property type="entry name" value="TRANSCRIPTIONAL REGULATORY PROTEIN"/>
    <property type="match status" value="1"/>
</dbReference>
<dbReference type="OrthoDB" id="9815653at2"/>
<dbReference type="InterPro" id="IPR036388">
    <property type="entry name" value="WH-like_DNA-bd_sf"/>
</dbReference>
<comment type="similarity">
    <text evidence="1">Belongs to the AHA1 family.</text>
</comment>
<evidence type="ECO:0000313" key="3">
    <source>
        <dbReference type="EMBL" id="TKK81205.1"/>
    </source>
</evidence>
<sequence>MQPFGCLSCDGVDDEVFRALADPSRRQLLDRLNAANGQTLRQLCDGLTMARQSVSKHLAVLESAGLITTTRRGREKLHYLNAEPINAIADRWLGRYTRARASALADLKTALEQRPMSPTEFAYTTYIKTTPERLWEALTTPEFTRRYWGVSLESTWEVGAPVTWAMGEVRMDDPTHQVVLESKPHERLSYTWHTLTDEFAAAVELTGEKLTAWRAEPRSKVTFSLEPVGDLVKLTVIHDDFMEGSAILPEISQGWPAILSNLKTYLETGETLPALS</sequence>
<dbReference type="InterPro" id="IPR013538">
    <property type="entry name" value="ASHA1/2-like_C"/>
</dbReference>
<dbReference type="SMART" id="SM00418">
    <property type="entry name" value="HTH_ARSR"/>
    <property type="match status" value="1"/>
</dbReference>
<evidence type="ECO:0000259" key="2">
    <source>
        <dbReference type="PROSITE" id="PS50987"/>
    </source>
</evidence>
<comment type="caution">
    <text evidence="3">The sequence shown here is derived from an EMBL/GenBank/DDBJ whole genome shotgun (WGS) entry which is preliminary data.</text>
</comment>
<accession>A0A4U3LY40</accession>
<dbReference type="PROSITE" id="PS50987">
    <property type="entry name" value="HTH_ARSR_2"/>
    <property type="match status" value="1"/>
</dbReference>
<dbReference type="SUPFAM" id="SSF55961">
    <property type="entry name" value="Bet v1-like"/>
    <property type="match status" value="1"/>
</dbReference>